<dbReference type="Proteomes" id="UP000317617">
    <property type="component" value="Unassembled WGS sequence"/>
</dbReference>
<protein>
    <submittedName>
        <fullName evidence="2">Alpha/beta hydrolase</fullName>
    </submittedName>
</protein>
<organism evidence="2 3">
    <name type="scientific">Acetobacter orleanensis</name>
    <dbReference type="NCBI Taxonomy" id="104099"/>
    <lineage>
        <taxon>Bacteria</taxon>
        <taxon>Pseudomonadati</taxon>
        <taxon>Pseudomonadota</taxon>
        <taxon>Alphaproteobacteria</taxon>
        <taxon>Acetobacterales</taxon>
        <taxon>Acetobacteraceae</taxon>
        <taxon>Acetobacter</taxon>
    </lineage>
</organism>
<evidence type="ECO:0000313" key="3">
    <source>
        <dbReference type="Proteomes" id="UP000317617"/>
    </source>
</evidence>
<dbReference type="GO" id="GO:0016787">
    <property type="term" value="F:hydrolase activity"/>
    <property type="evidence" value="ECO:0007669"/>
    <property type="project" value="UniProtKB-KW"/>
</dbReference>
<feature type="domain" description="AB hydrolase-1" evidence="1">
    <location>
        <begin position="6"/>
        <end position="216"/>
    </location>
</feature>
<dbReference type="EMBL" id="BJMU01000001">
    <property type="protein sequence ID" value="GEB81728.1"/>
    <property type="molecule type" value="Genomic_DNA"/>
</dbReference>
<evidence type="ECO:0000313" key="2">
    <source>
        <dbReference type="EMBL" id="GEB81728.1"/>
    </source>
</evidence>
<proteinExistence type="predicted"/>
<gene>
    <name evidence="2" type="ORF">AOR01nite_02050</name>
</gene>
<dbReference type="STRING" id="104099.AD949_12340"/>
<evidence type="ECO:0000259" key="1">
    <source>
        <dbReference type="Pfam" id="PF12697"/>
    </source>
</evidence>
<comment type="caution">
    <text evidence="2">The sequence shown here is derived from an EMBL/GenBank/DDBJ whole genome shotgun (WGS) entry which is preliminary data.</text>
</comment>
<dbReference type="SUPFAM" id="SSF53474">
    <property type="entry name" value="alpha/beta-Hydrolases"/>
    <property type="match status" value="1"/>
</dbReference>
<keyword evidence="3" id="KW-1185">Reference proteome</keyword>
<dbReference type="InterPro" id="IPR029058">
    <property type="entry name" value="AB_hydrolase_fold"/>
</dbReference>
<sequence>MTTLPVVFAHGWACGPDVWGPVLAALDLPSPCVLDLGYFGASQQEAHKQVEVLRKAEQPVLVVGHSLGFLWLLSQGDWPEGSAFLGLNAFGCFAGSENFPQGVPPRVLARMRSGLTRDAAQVVTQFRTQCGLGPVTADVVCEPALQEGLTDLMTLDARPVLAHLREKGSTVKVLAGEQDPIVSPNMTQASFPSGVPIDWQAEGGHMLPLTHPHICAGVVRSMVSHMVENS</sequence>
<dbReference type="RefSeq" id="WP_048835999.1">
    <property type="nucleotide sequence ID" value="NZ_BJMU01000001.1"/>
</dbReference>
<dbReference type="AlphaFoldDB" id="A0A4Y3TIX8"/>
<reference evidence="2 3" key="1">
    <citation type="submission" date="2019-06" db="EMBL/GenBank/DDBJ databases">
        <title>Whole genome shotgun sequence of Acetobacter orleanensis NBRC 13752.</title>
        <authorList>
            <person name="Hosoyama A."/>
            <person name="Uohara A."/>
            <person name="Ohji S."/>
            <person name="Ichikawa N."/>
        </authorList>
    </citation>
    <scope>NUCLEOTIDE SEQUENCE [LARGE SCALE GENOMIC DNA]</scope>
    <source>
        <strain evidence="2 3">NBRC 13752</strain>
    </source>
</reference>
<accession>A0A4Y3TIX8</accession>
<dbReference type="OrthoDB" id="7165362at2"/>
<dbReference type="Pfam" id="PF12697">
    <property type="entry name" value="Abhydrolase_6"/>
    <property type="match status" value="1"/>
</dbReference>
<keyword evidence="2" id="KW-0378">Hydrolase</keyword>
<dbReference type="InterPro" id="IPR000073">
    <property type="entry name" value="AB_hydrolase_1"/>
</dbReference>
<name>A0A4Y3TIX8_9PROT</name>
<dbReference type="Gene3D" id="3.40.50.1820">
    <property type="entry name" value="alpha/beta hydrolase"/>
    <property type="match status" value="1"/>
</dbReference>